<organism evidence="1 2">
    <name type="scientific">Sphingomonas aurea</name>
    <dbReference type="NCBI Taxonomy" id="3063994"/>
    <lineage>
        <taxon>Bacteria</taxon>
        <taxon>Pseudomonadati</taxon>
        <taxon>Pseudomonadota</taxon>
        <taxon>Alphaproteobacteria</taxon>
        <taxon>Sphingomonadales</taxon>
        <taxon>Sphingomonadaceae</taxon>
        <taxon>Sphingomonas</taxon>
    </lineage>
</organism>
<accession>A0ABT9EKP2</accession>
<evidence type="ECO:0000313" key="1">
    <source>
        <dbReference type="EMBL" id="MDP1027534.1"/>
    </source>
</evidence>
<keyword evidence="2" id="KW-1185">Reference proteome</keyword>
<proteinExistence type="predicted"/>
<gene>
    <name evidence="1" type="ORF">Q5H91_09945</name>
</gene>
<dbReference type="EMBL" id="JAUUDS010000004">
    <property type="protein sequence ID" value="MDP1027534.1"/>
    <property type="molecule type" value="Genomic_DNA"/>
</dbReference>
<reference evidence="1 2" key="1">
    <citation type="submission" date="2023-07" db="EMBL/GenBank/DDBJ databases">
        <authorList>
            <person name="Kim M.K."/>
        </authorList>
    </citation>
    <scope>NUCLEOTIDE SEQUENCE [LARGE SCALE GENOMIC DNA]</scope>
    <source>
        <strain evidence="1 2">KR1UV-12</strain>
    </source>
</reference>
<dbReference type="Proteomes" id="UP001230685">
    <property type="component" value="Unassembled WGS sequence"/>
</dbReference>
<comment type="caution">
    <text evidence="1">The sequence shown here is derived from an EMBL/GenBank/DDBJ whole genome shotgun (WGS) entry which is preliminary data.</text>
</comment>
<protein>
    <submittedName>
        <fullName evidence="1">Uncharacterized protein</fullName>
    </submittedName>
</protein>
<sequence length="70" mass="7751">MAVMDPIGTAGIGNPFQWVAGMLASRRETRAARTQMLREMGICTVCRTNTVEQKCDRRCTQCELECASVP</sequence>
<evidence type="ECO:0000313" key="2">
    <source>
        <dbReference type="Proteomes" id="UP001230685"/>
    </source>
</evidence>
<name>A0ABT9EKP2_9SPHN</name>
<dbReference type="RefSeq" id="WP_305173245.1">
    <property type="nucleotide sequence ID" value="NZ_JAUUDS010000004.1"/>
</dbReference>